<feature type="region of interest" description="Disordered" evidence="1">
    <location>
        <begin position="339"/>
        <end position="370"/>
    </location>
</feature>
<feature type="compositionally biased region" description="Basic residues" evidence="1">
    <location>
        <begin position="359"/>
        <end position="370"/>
    </location>
</feature>
<dbReference type="STRING" id="745531.A0A0C3SF61"/>
<feature type="domain" description="GmrSD restriction endonucleases N-terminal" evidence="2">
    <location>
        <begin position="13"/>
        <end position="118"/>
    </location>
</feature>
<dbReference type="Pfam" id="PF03235">
    <property type="entry name" value="GmrSD_N"/>
    <property type="match status" value="1"/>
</dbReference>
<proteinExistence type="predicted"/>
<organism evidence="3 4">
    <name type="scientific">Phlebiopsis gigantea (strain 11061_1 CR5-6)</name>
    <name type="common">White-rot fungus</name>
    <name type="synonym">Peniophora gigantea</name>
    <dbReference type="NCBI Taxonomy" id="745531"/>
    <lineage>
        <taxon>Eukaryota</taxon>
        <taxon>Fungi</taxon>
        <taxon>Dikarya</taxon>
        <taxon>Basidiomycota</taxon>
        <taxon>Agaricomycotina</taxon>
        <taxon>Agaricomycetes</taxon>
        <taxon>Polyporales</taxon>
        <taxon>Phanerochaetaceae</taxon>
        <taxon>Phlebiopsis</taxon>
    </lineage>
</organism>
<dbReference type="OrthoDB" id="5419821at2759"/>
<evidence type="ECO:0000313" key="4">
    <source>
        <dbReference type="Proteomes" id="UP000053257"/>
    </source>
</evidence>
<dbReference type="Proteomes" id="UP000053257">
    <property type="component" value="Unassembled WGS sequence"/>
</dbReference>
<evidence type="ECO:0000256" key="1">
    <source>
        <dbReference type="SAM" id="MobiDB-lite"/>
    </source>
</evidence>
<evidence type="ECO:0000259" key="2">
    <source>
        <dbReference type="Pfam" id="PF03235"/>
    </source>
</evidence>
<name>A0A0C3SF61_PHLG1</name>
<dbReference type="AlphaFoldDB" id="A0A0C3SF61"/>
<sequence>MEVESFTLPELNRLIHEVKIDLNPPYQRDPVWPHQKQSMLVNSLFHRYWVPPIVLAEVMEDGEEILRVVDGKQRLTSVQNFFAGIIPFKHPVLKKNYWYSGGDTNRLQLPLGLKTQFDKSELTCVVYKNLTPTQEREIFQRVQLGMPLTSAEKLQASDSPMASWIALLSRKSLTSEDGLSTRISVDLKRGRDFQSLAQLVYCCSGIPERRVPSPQKLDEWISQPIEPTHEFKIAINNVLATFWYLADEARFNKGFVKFKERVAPVEFVFIAGVLLYVMRDCTYEDQAHCVYEMRRNVRTEFRDVRMNRPVIKHLWDIIAVAVNEFDTGVYINSGERAKRGKGRKRRADHDDDDEVVMKNGKKTRRNLGAK</sequence>
<accession>A0A0C3SF61</accession>
<dbReference type="EMBL" id="KN840445">
    <property type="protein sequence ID" value="KIP11525.1"/>
    <property type="molecule type" value="Genomic_DNA"/>
</dbReference>
<dbReference type="HOGENOM" id="CLU_013023_0_2_1"/>
<dbReference type="InterPro" id="IPR004919">
    <property type="entry name" value="GmrSD_N"/>
</dbReference>
<reference evidence="3 4" key="1">
    <citation type="journal article" date="2014" name="PLoS Genet.">
        <title>Analysis of the Phlebiopsis gigantea genome, transcriptome and secretome provides insight into its pioneer colonization strategies of wood.</title>
        <authorList>
            <person name="Hori C."/>
            <person name="Ishida T."/>
            <person name="Igarashi K."/>
            <person name="Samejima M."/>
            <person name="Suzuki H."/>
            <person name="Master E."/>
            <person name="Ferreira P."/>
            <person name="Ruiz-Duenas F.J."/>
            <person name="Held B."/>
            <person name="Canessa P."/>
            <person name="Larrondo L.F."/>
            <person name="Schmoll M."/>
            <person name="Druzhinina I.S."/>
            <person name="Kubicek C.P."/>
            <person name="Gaskell J.A."/>
            <person name="Kersten P."/>
            <person name="St John F."/>
            <person name="Glasner J."/>
            <person name="Sabat G."/>
            <person name="Splinter BonDurant S."/>
            <person name="Syed K."/>
            <person name="Yadav J."/>
            <person name="Mgbeahuruike A.C."/>
            <person name="Kovalchuk A."/>
            <person name="Asiegbu F.O."/>
            <person name="Lackner G."/>
            <person name="Hoffmeister D."/>
            <person name="Rencoret J."/>
            <person name="Gutierrez A."/>
            <person name="Sun H."/>
            <person name="Lindquist E."/>
            <person name="Barry K."/>
            <person name="Riley R."/>
            <person name="Grigoriev I.V."/>
            <person name="Henrissat B."/>
            <person name="Kues U."/>
            <person name="Berka R.M."/>
            <person name="Martinez A.T."/>
            <person name="Covert S.F."/>
            <person name="Blanchette R.A."/>
            <person name="Cullen D."/>
        </authorList>
    </citation>
    <scope>NUCLEOTIDE SEQUENCE [LARGE SCALE GENOMIC DNA]</scope>
    <source>
        <strain evidence="3 4">11061_1 CR5-6</strain>
    </source>
</reference>
<keyword evidence="4" id="KW-1185">Reference proteome</keyword>
<protein>
    <recommendedName>
        <fullName evidence="2">GmrSD restriction endonucleases N-terminal domain-containing protein</fullName>
    </recommendedName>
</protein>
<dbReference type="PANTHER" id="PTHR39639:SF1">
    <property type="entry name" value="DUF262 DOMAIN-CONTAINING PROTEIN"/>
    <property type="match status" value="1"/>
</dbReference>
<evidence type="ECO:0000313" key="3">
    <source>
        <dbReference type="EMBL" id="KIP11525.1"/>
    </source>
</evidence>
<gene>
    <name evidence="3" type="ORF">PHLGIDRAFT_99306</name>
</gene>
<dbReference type="PANTHER" id="PTHR39639">
    <property type="entry name" value="CHROMOSOME 16, WHOLE GENOME SHOTGUN SEQUENCE"/>
    <property type="match status" value="1"/>
</dbReference>